<accession>X0XMG9</accession>
<proteinExistence type="predicted"/>
<feature type="non-terminal residue" evidence="1">
    <location>
        <position position="1"/>
    </location>
</feature>
<comment type="caution">
    <text evidence="1">The sequence shown here is derived from an EMBL/GenBank/DDBJ whole genome shotgun (WGS) entry which is preliminary data.</text>
</comment>
<name>X0XMG9_9ZZZZ</name>
<protein>
    <submittedName>
        <fullName evidence="1">Uncharacterized protein</fullName>
    </submittedName>
</protein>
<dbReference type="EMBL" id="BARS01044594">
    <property type="protein sequence ID" value="GAG37858.1"/>
    <property type="molecule type" value="Genomic_DNA"/>
</dbReference>
<dbReference type="AlphaFoldDB" id="X0XMG9"/>
<sequence length="43" mass="4817">PDKVFDRVWVAAIIRSISEDPDGQVNLHPLCSALNAVRLRMRG</sequence>
<gene>
    <name evidence="1" type="ORF">S01H1_67344</name>
</gene>
<reference evidence="1" key="1">
    <citation type="journal article" date="2014" name="Front. Microbiol.">
        <title>High frequency of phylogenetically diverse reductive dehalogenase-homologous genes in deep subseafloor sedimentary metagenomes.</title>
        <authorList>
            <person name="Kawai M."/>
            <person name="Futagami T."/>
            <person name="Toyoda A."/>
            <person name="Takaki Y."/>
            <person name="Nishi S."/>
            <person name="Hori S."/>
            <person name="Arai W."/>
            <person name="Tsubouchi T."/>
            <person name="Morono Y."/>
            <person name="Uchiyama I."/>
            <person name="Ito T."/>
            <person name="Fujiyama A."/>
            <person name="Inagaki F."/>
            <person name="Takami H."/>
        </authorList>
    </citation>
    <scope>NUCLEOTIDE SEQUENCE</scope>
    <source>
        <strain evidence="1">Expedition CK06-06</strain>
    </source>
</reference>
<organism evidence="1">
    <name type="scientific">marine sediment metagenome</name>
    <dbReference type="NCBI Taxonomy" id="412755"/>
    <lineage>
        <taxon>unclassified sequences</taxon>
        <taxon>metagenomes</taxon>
        <taxon>ecological metagenomes</taxon>
    </lineage>
</organism>
<evidence type="ECO:0000313" key="1">
    <source>
        <dbReference type="EMBL" id="GAG37858.1"/>
    </source>
</evidence>